<dbReference type="InterPro" id="IPR052194">
    <property type="entry name" value="MESH1"/>
</dbReference>
<evidence type="ECO:0000256" key="1">
    <source>
        <dbReference type="ARBA" id="ARBA00001936"/>
    </source>
</evidence>
<dbReference type="PANTHER" id="PTHR46246:SF1">
    <property type="entry name" value="GUANOSINE-3',5'-BIS(DIPHOSPHATE) 3'-PYROPHOSPHOHYDROLASE MESH1"/>
    <property type="match status" value="1"/>
</dbReference>
<dbReference type="SMART" id="SM00471">
    <property type="entry name" value="HDc"/>
    <property type="match status" value="1"/>
</dbReference>
<dbReference type="InterPro" id="IPR003607">
    <property type="entry name" value="HD/PDEase_dom"/>
</dbReference>
<protein>
    <submittedName>
        <fullName evidence="6">HD domain-containing protein</fullName>
    </submittedName>
</protein>
<reference evidence="6" key="1">
    <citation type="journal article" date="2023" name="Nat. Microbiol.">
        <title>Enrichment and characterization of a nitric oxide-reducing microbial community in a continuous bioreactor.</title>
        <authorList>
            <person name="Garrido-Amador P."/>
            <person name="Stortenbeker N."/>
            <person name="Wessels H.J.C.T."/>
            <person name="Speth D.R."/>
            <person name="Garcia-Heredia I."/>
            <person name="Kartal B."/>
        </authorList>
    </citation>
    <scope>NUCLEOTIDE SEQUENCE</scope>
    <source>
        <strain evidence="6">MAG1</strain>
    </source>
</reference>
<accession>A0AA49FKY6</accession>
<evidence type="ECO:0000256" key="4">
    <source>
        <dbReference type="ARBA" id="ARBA00023211"/>
    </source>
</evidence>
<keyword evidence="2" id="KW-0479">Metal-binding</keyword>
<keyword evidence="4" id="KW-0464">Manganese</keyword>
<dbReference type="GO" id="GO:0046872">
    <property type="term" value="F:metal ion binding"/>
    <property type="evidence" value="ECO:0007669"/>
    <property type="project" value="UniProtKB-KW"/>
</dbReference>
<dbReference type="GO" id="GO:0008893">
    <property type="term" value="F:guanosine-3',5'-bis(diphosphate) 3'-diphosphatase activity"/>
    <property type="evidence" value="ECO:0007669"/>
    <property type="project" value="TreeGrafter"/>
</dbReference>
<dbReference type="Proteomes" id="UP001234916">
    <property type="component" value="Chromosome"/>
</dbReference>
<dbReference type="KEGG" id="npv:OHM77_00955"/>
<dbReference type="Pfam" id="PF13328">
    <property type="entry name" value="HD_4"/>
    <property type="match status" value="1"/>
</dbReference>
<evidence type="ECO:0000313" key="6">
    <source>
        <dbReference type="EMBL" id="WIM05891.1"/>
    </source>
</evidence>
<dbReference type="PANTHER" id="PTHR46246">
    <property type="entry name" value="GUANOSINE-3',5'-BIS(DIPHOSPHATE) 3'-PYROPHOSPHOHYDROLASE MESH1"/>
    <property type="match status" value="1"/>
</dbReference>
<sequence>MEKEKWTMTRTTSQQLGLIIKATQFAADKHCNQRRKDAEASPYINHPIALASVLANEGNVDDPVVLCAALLHDTIEDTDTTPQELNETFGSAIVNVVLEVTDDKSLAKEVRKEEQVRHAPHISTEAKLVKLADKICNLRDILASPPADWSAERKQAYFDWAARVVAGLRGVHPGLEAVFDGLLARHSELL</sequence>
<dbReference type="AlphaFoldDB" id="A0AA49FKY6"/>
<evidence type="ECO:0000259" key="5">
    <source>
        <dbReference type="SMART" id="SM00471"/>
    </source>
</evidence>
<keyword evidence="3" id="KW-0378">Hydrolase</keyword>
<feature type="domain" description="HD/PDEase" evidence="5">
    <location>
        <begin position="39"/>
        <end position="147"/>
    </location>
</feature>
<dbReference type="SUPFAM" id="SSF109604">
    <property type="entry name" value="HD-domain/PDEase-like"/>
    <property type="match status" value="1"/>
</dbReference>
<organism evidence="6">
    <name type="scientific">Candidatus Nitricoxidivorans perseverans</name>
    <dbReference type="NCBI Taxonomy" id="2975601"/>
    <lineage>
        <taxon>Bacteria</taxon>
        <taxon>Pseudomonadati</taxon>
        <taxon>Pseudomonadota</taxon>
        <taxon>Betaproteobacteria</taxon>
        <taxon>Nitrosomonadales</taxon>
        <taxon>Sterolibacteriaceae</taxon>
        <taxon>Candidatus Nitricoxidivorans</taxon>
    </lineage>
</organism>
<evidence type="ECO:0000256" key="3">
    <source>
        <dbReference type="ARBA" id="ARBA00022801"/>
    </source>
</evidence>
<comment type="cofactor">
    <cofactor evidence="1">
        <name>Mn(2+)</name>
        <dbReference type="ChEBI" id="CHEBI:29035"/>
    </cofactor>
</comment>
<evidence type="ECO:0000256" key="2">
    <source>
        <dbReference type="ARBA" id="ARBA00022723"/>
    </source>
</evidence>
<dbReference type="EMBL" id="CP107246">
    <property type="protein sequence ID" value="WIM05891.1"/>
    <property type="molecule type" value="Genomic_DNA"/>
</dbReference>
<name>A0AA49FKY6_9PROT</name>
<dbReference type="Gene3D" id="1.10.3210.10">
    <property type="entry name" value="Hypothetical protein af1432"/>
    <property type="match status" value="1"/>
</dbReference>
<gene>
    <name evidence="6" type="ORF">OHM77_00955</name>
</gene>
<dbReference type="CDD" id="cd00077">
    <property type="entry name" value="HDc"/>
    <property type="match status" value="1"/>
</dbReference>
<proteinExistence type="predicted"/>
<dbReference type="FunFam" id="1.10.3210.10:FF:000012">
    <property type="entry name" value="HD domain containing 3"/>
    <property type="match status" value="1"/>
</dbReference>